<organism evidence="10 11">
    <name type="scientific">Alistipes timonensis JC136</name>
    <dbReference type="NCBI Taxonomy" id="1033731"/>
    <lineage>
        <taxon>Bacteria</taxon>
        <taxon>Pseudomonadati</taxon>
        <taxon>Bacteroidota</taxon>
        <taxon>Bacteroidia</taxon>
        <taxon>Bacteroidales</taxon>
        <taxon>Rikenellaceae</taxon>
        <taxon>Alistipes</taxon>
    </lineage>
</organism>
<dbReference type="Pfam" id="PF13715">
    <property type="entry name" value="CarbopepD_reg_2"/>
    <property type="match status" value="1"/>
</dbReference>
<accession>A0A1H4EC97</accession>
<dbReference type="SUPFAM" id="SSF49464">
    <property type="entry name" value="Carboxypeptidase regulatory domain-like"/>
    <property type="match status" value="1"/>
</dbReference>
<dbReference type="Gene3D" id="2.60.40.1120">
    <property type="entry name" value="Carboxypeptidase-like, regulatory domain"/>
    <property type="match status" value="1"/>
</dbReference>
<dbReference type="PROSITE" id="PS52016">
    <property type="entry name" value="TONB_DEPENDENT_REC_3"/>
    <property type="match status" value="1"/>
</dbReference>
<evidence type="ECO:0000256" key="8">
    <source>
        <dbReference type="PROSITE-ProRule" id="PRU01360"/>
    </source>
</evidence>
<dbReference type="NCBIfam" id="TIGR04057">
    <property type="entry name" value="SusC_RagA_signa"/>
    <property type="match status" value="1"/>
</dbReference>
<dbReference type="Pfam" id="PF07715">
    <property type="entry name" value="Plug"/>
    <property type="match status" value="1"/>
</dbReference>
<comment type="similarity">
    <text evidence="8">Belongs to the TonB-dependent receptor family.</text>
</comment>
<dbReference type="Gene3D" id="2.170.130.10">
    <property type="entry name" value="TonB-dependent receptor, plug domain"/>
    <property type="match status" value="1"/>
</dbReference>
<evidence type="ECO:0000256" key="4">
    <source>
        <dbReference type="ARBA" id="ARBA00022692"/>
    </source>
</evidence>
<evidence type="ECO:0000256" key="7">
    <source>
        <dbReference type="ARBA" id="ARBA00023237"/>
    </source>
</evidence>
<protein>
    <submittedName>
        <fullName evidence="10">TonB-linked outer membrane protein, SusC/RagA family</fullName>
    </submittedName>
</protein>
<evidence type="ECO:0000256" key="5">
    <source>
        <dbReference type="ARBA" id="ARBA00022729"/>
    </source>
</evidence>
<dbReference type="PANTHER" id="PTHR30069:SF29">
    <property type="entry name" value="HEMOGLOBIN AND HEMOGLOBIN-HAPTOGLOBIN-BINDING PROTEIN 1-RELATED"/>
    <property type="match status" value="1"/>
</dbReference>
<proteinExistence type="inferred from homology"/>
<dbReference type="NCBIfam" id="TIGR04056">
    <property type="entry name" value="OMP_RagA_SusC"/>
    <property type="match status" value="1"/>
</dbReference>
<evidence type="ECO:0000256" key="2">
    <source>
        <dbReference type="ARBA" id="ARBA00022448"/>
    </source>
</evidence>
<keyword evidence="2 8" id="KW-0813">Transport</keyword>
<dbReference type="Gene3D" id="2.40.170.20">
    <property type="entry name" value="TonB-dependent receptor, beta-barrel domain"/>
    <property type="match status" value="1"/>
</dbReference>
<dbReference type="InterPro" id="IPR023997">
    <property type="entry name" value="TonB-dep_OMP_SusC/RagA_CS"/>
</dbReference>
<dbReference type="GO" id="GO:0009279">
    <property type="term" value="C:cell outer membrane"/>
    <property type="evidence" value="ECO:0007669"/>
    <property type="project" value="UniProtKB-SubCell"/>
</dbReference>
<keyword evidence="5" id="KW-0732">Signal</keyword>
<dbReference type="PANTHER" id="PTHR30069">
    <property type="entry name" value="TONB-DEPENDENT OUTER MEMBRANE RECEPTOR"/>
    <property type="match status" value="1"/>
</dbReference>
<dbReference type="InterPro" id="IPR023996">
    <property type="entry name" value="TonB-dep_OMP_SusC/RagA"/>
</dbReference>
<dbReference type="Proteomes" id="UP000183253">
    <property type="component" value="Unassembled WGS sequence"/>
</dbReference>
<dbReference type="AlphaFoldDB" id="A0A1H4EC97"/>
<sequence length="1113" mass="124695">MSKNFSSRRSFLDLLGRRALCRLSGLLVLCWFMVAAQALYAQNPVISLTLKNVTVHEVIEAVKKESGYSFWYRESEIDLSRRVSVEAQSQNVLKLLDGVLAEQGIRAKLEGRHIVLYKPAPAGPNKEYQLTGRVETESGAPIVGASVIVEGTSNGMVTNSKGEFALNVTAGAVLNVSFIGYDAQQVSVGNRTHLTVALKENAQMLDDVVVIGYGVQKKVNLTGSVAVRQMSEIENQPLTHASQALYSMPGVYINQASAKPGSDGATIRIRGVGTMSSSSPMVLVDGMEYSLNELNPGDIETISVLKDASASIYGSKAANGVILITTKQARKGEPVVKLSANFGIQSATYVPDVVTDPIQYMRMRNQAELNEGKLTVTYNEDDILEYEEGMKHDRYIYPASDWYDLCYENGFLQQYNARVSGGTDKISYSLGGGYMNQRGIMVANDNAERFSWDMKINAQVTKRLKVGVSLLGNLRYNTDPIYGISTTVNVINRALPIFSTQLPDGKWLSTWLSTPGRNNPENPLMELHEGNTRRQFHRMLGKINIGYDLPWGIKYNANMGYVKIDHYSKDFKHAMYTYNPKTLERKDFSAYVSAKDWDNNSINFTFYNTLSWGKSFGGNHNFNVMVGTEYKRYDSKNFQAKKRDYFNNQLTALSVGATMDEISGGSSLDLLFSYFGRITYDYKEKYLIDLTARYDGSSKFAKGNRWAFFPAVSVGWRIDKENFLKDVRQINVLKLRGSVGEMGNQAIGNYEYLMAVLASKDYNYSFGDVLSGGAAIKDFVDENISWETTRTYNLGLDFEAFDHRLLFSADLYKKRTEGILRDVKIPAQIGNLNGPKQNIGVVANDGIELNLQWRSTVKNFRYSVGGNFCYNKNIVVDLDGQEYIKTFNIIREGEPIDAWYLYQADGFYNSYEEIANSVTVGSGVKPGYIRYKNLNNDDKIDDNDRAVSGNLTPSITYAFNFSLGWKGLELSAQFQGVADVSTYLSGNLAAPFWNGAGVLKEWATDAWTPENHDARLPILHTATGAPEMHNYKNTQWLYDASYLRCKQLQLSYTLPKKWISKLGMSQCQIFVNGENLFTISPLKMFDPEIDLSSTNLMQYPSLRTINFGFNITF</sequence>
<dbReference type="GO" id="GO:0015344">
    <property type="term" value="F:siderophore uptake transmembrane transporter activity"/>
    <property type="evidence" value="ECO:0007669"/>
    <property type="project" value="TreeGrafter"/>
</dbReference>
<keyword evidence="11" id="KW-1185">Reference proteome</keyword>
<dbReference type="GO" id="GO:0044718">
    <property type="term" value="P:siderophore transmembrane transport"/>
    <property type="evidence" value="ECO:0007669"/>
    <property type="project" value="TreeGrafter"/>
</dbReference>
<dbReference type="InterPro" id="IPR012910">
    <property type="entry name" value="Plug_dom"/>
</dbReference>
<evidence type="ECO:0000256" key="6">
    <source>
        <dbReference type="ARBA" id="ARBA00023136"/>
    </source>
</evidence>
<keyword evidence="6 8" id="KW-0472">Membrane</keyword>
<comment type="subcellular location">
    <subcellularLocation>
        <location evidence="1 8">Cell outer membrane</location>
        <topology evidence="1 8">Multi-pass membrane protein</topology>
    </subcellularLocation>
</comment>
<dbReference type="InterPro" id="IPR037066">
    <property type="entry name" value="Plug_dom_sf"/>
</dbReference>
<evidence type="ECO:0000256" key="3">
    <source>
        <dbReference type="ARBA" id="ARBA00022452"/>
    </source>
</evidence>
<dbReference type="STRING" id="1033731.SAMN05444145_1077"/>
<keyword evidence="7 8" id="KW-0998">Cell outer membrane</keyword>
<dbReference type="InterPro" id="IPR036942">
    <property type="entry name" value="Beta-barrel_TonB_sf"/>
</dbReference>
<dbReference type="InterPro" id="IPR008969">
    <property type="entry name" value="CarboxyPept-like_regulatory"/>
</dbReference>
<keyword evidence="3 8" id="KW-1134">Transmembrane beta strand</keyword>
<dbReference type="SUPFAM" id="SSF56935">
    <property type="entry name" value="Porins"/>
    <property type="match status" value="1"/>
</dbReference>
<evidence type="ECO:0000313" key="11">
    <source>
        <dbReference type="Proteomes" id="UP000183253"/>
    </source>
</evidence>
<dbReference type="EMBL" id="FNRI01000007">
    <property type="protein sequence ID" value="SEA82358.1"/>
    <property type="molecule type" value="Genomic_DNA"/>
</dbReference>
<name>A0A1H4EC97_9BACT</name>
<dbReference type="InterPro" id="IPR039426">
    <property type="entry name" value="TonB-dep_rcpt-like"/>
</dbReference>
<evidence type="ECO:0000259" key="9">
    <source>
        <dbReference type="Pfam" id="PF07715"/>
    </source>
</evidence>
<feature type="domain" description="TonB-dependent receptor plug" evidence="9">
    <location>
        <begin position="218"/>
        <end position="321"/>
    </location>
</feature>
<gene>
    <name evidence="10" type="ORF">SAMN05444145_1077</name>
</gene>
<evidence type="ECO:0000256" key="1">
    <source>
        <dbReference type="ARBA" id="ARBA00004571"/>
    </source>
</evidence>
<reference evidence="10 11" key="1">
    <citation type="submission" date="2016-10" db="EMBL/GenBank/DDBJ databases">
        <authorList>
            <person name="de Groot N.N."/>
        </authorList>
    </citation>
    <scope>NUCLEOTIDE SEQUENCE [LARGE SCALE GENOMIC DNA]</scope>
    <source>
        <strain evidence="10 11">DSM 25383</strain>
    </source>
</reference>
<evidence type="ECO:0000313" key="10">
    <source>
        <dbReference type="EMBL" id="SEA82358.1"/>
    </source>
</evidence>
<keyword evidence="4 8" id="KW-0812">Transmembrane</keyword>